<feature type="transmembrane region" description="Helical" evidence="6">
    <location>
        <begin position="9"/>
        <end position="31"/>
    </location>
</feature>
<feature type="transmembrane region" description="Helical" evidence="6">
    <location>
        <begin position="43"/>
        <end position="63"/>
    </location>
</feature>
<organism evidence="7 8">
    <name type="scientific">Cohnella hashimotonis</name>
    <dbReference type="NCBI Taxonomy" id="2826895"/>
    <lineage>
        <taxon>Bacteria</taxon>
        <taxon>Bacillati</taxon>
        <taxon>Bacillota</taxon>
        <taxon>Bacilli</taxon>
        <taxon>Bacillales</taxon>
        <taxon>Paenibacillaceae</taxon>
        <taxon>Cohnella</taxon>
    </lineage>
</organism>
<reference evidence="7" key="1">
    <citation type="submission" date="2023-04" db="EMBL/GenBank/DDBJ databases">
        <title>Comparative genomic analysis of Cohnella hashimotonis sp. nov., isolated from the International Space Station.</title>
        <authorList>
            <person name="Venkateswaran K."/>
            <person name="Simpson A."/>
        </authorList>
    </citation>
    <scope>NUCLEOTIDE SEQUENCE</scope>
    <source>
        <strain evidence="7">F6_2S_P_1</strain>
    </source>
</reference>
<evidence type="ECO:0000313" key="8">
    <source>
        <dbReference type="Proteomes" id="UP001161691"/>
    </source>
</evidence>
<feature type="transmembrane region" description="Helical" evidence="6">
    <location>
        <begin position="108"/>
        <end position="129"/>
    </location>
</feature>
<keyword evidence="4 6" id="KW-1133">Transmembrane helix</keyword>
<keyword evidence="8" id="KW-1185">Reference proteome</keyword>
<evidence type="ECO:0000256" key="4">
    <source>
        <dbReference type="ARBA" id="ARBA00022989"/>
    </source>
</evidence>
<feature type="transmembrane region" description="Helical" evidence="6">
    <location>
        <begin position="243"/>
        <end position="268"/>
    </location>
</feature>
<evidence type="ECO:0000256" key="3">
    <source>
        <dbReference type="ARBA" id="ARBA00022692"/>
    </source>
</evidence>
<dbReference type="InterPro" id="IPR002797">
    <property type="entry name" value="Polysacc_synth"/>
</dbReference>
<accession>A0ABT6TBE9</accession>
<protein>
    <submittedName>
        <fullName evidence="7">Oligosaccharide flippase family protein</fullName>
    </submittedName>
</protein>
<dbReference type="Proteomes" id="UP001161691">
    <property type="component" value="Unassembled WGS sequence"/>
</dbReference>
<feature type="transmembrane region" description="Helical" evidence="6">
    <location>
        <begin position="289"/>
        <end position="309"/>
    </location>
</feature>
<dbReference type="InterPro" id="IPR050833">
    <property type="entry name" value="Poly_Biosynth_Transport"/>
</dbReference>
<evidence type="ECO:0000256" key="5">
    <source>
        <dbReference type="ARBA" id="ARBA00023136"/>
    </source>
</evidence>
<evidence type="ECO:0000256" key="2">
    <source>
        <dbReference type="ARBA" id="ARBA00022475"/>
    </source>
</evidence>
<comment type="subcellular location">
    <subcellularLocation>
        <location evidence="1">Cell membrane</location>
        <topology evidence="1">Multi-pass membrane protein</topology>
    </subcellularLocation>
</comment>
<comment type="caution">
    <text evidence="7">The sequence shown here is derived from an EMBL/GenBank/DDBJ whole genome shotgun (WGS) entry which is preliminary data.</text>
</comment>
<evidence type="ECO:0000256" key="1">
    <source>
        <dbReference type="ARBA" id="ARBA00004651"/>
    </source>
</evidence>
<gene>
    <name evidence="7" type="ORF">KB449_04280</name>
</gene>
<dbReference type="Pfam" id="PF01943">
    <property type="entry name" value="Polysacc_synt"/>
    <property type="match status" value="1"/>
</dbReference>
<dbReference type="RefSeq" id="WP_282907182.1">
    <property type="nucleotide sequence ID" value="NZ_JAGRPV010000001.1"/>
</dbReference>
<feature type="transmembrane region" description="Helical" evidence="6">
    <location>
        <begin position="75"/>
        <end position="96"/>
    </location>
</feature>
<keyword evidence="5 6" id="KW-0472">Membrane</keyword>
<name>A0ABT6TBE9_9BACL</name>
<keyword evidence="3 6" id="KW-0812">Transmembrane</keyword>
<feature type="transmembrane region" description="Helical" evidence="6">
    <location>
        <begin position="321"/>
        <end position="344"/>
    </location>
</feature>
<evidence type="ECO:0000256" key="6">
    <source>
        <dbReference type="SAM" id="Phobius"/>
    </source>
</evidence>
<sequence>MKRLFISSFMLNIAVMALNIVTGIMMARWLGPYSRGEFAAATRWAMLLIGLFAVGLPGAMIYLGKQYQGRQRELLGAYLILGLGFGAFGLIVGELALPLLMGDESGELLTYARIAMLCLPFAVLTDGLIGALQSRNQFKKVLFLRILSPLGQIAVIGGLEASGRLTVGGLIWFNTVLWGALTFVLTMIWVVRAIRPTLRNFRTQAKDLTSNGVKIFGGSIVAIFGGNFDQLVLSLALSPYSLGLYAVASSIGGLLPSIVFGALGVFLWPKLMDLNEEQRQRKVESIHALLFYGSLAVTAAGAALLPFALPLLYGRAYEPAVWMGLLLLAGSPLRICSAVLINYLNTIGKFHAVTLSEIVSLSSGFAIMLALLPVSGGMSAAIAMLAAAAVKWLYATIVACRSGLSVTDLFKPDVSMLDRRKIRAMRRPAVNSGSEG</sequence>
<dbReference type="PANTHER" id="PTHR30250">
    <property type="entry name" value="PST FAMILY PREDICTED COLANIC ACID TRANSPORTER"/>
    <property type="match status" value="1"/>
</dbReference>
<proteinExistence type="predicted"/>
<feature type="transmembrane region" description="Helical" evidence="6">
    <location>
        <begin position="141"/>
        <end position="159"/>
    </location>
</feature>
<dbReference type="PANTHER" id="PTHR30250:SF11">
    <property type="entry name" value="O-ANTIGEN TRANSPORTER-RELATED"/>
    <property type="match status" value="1"/>
</dbReference>
<feature type="transmembrane region" description="Helical" evidence="6">
    <location>
        <begin position="171"/>
        <end position="194"/>
    </location>
</feature>
<evidence type="ECO:0000313" key="7">
    <source>
        <dbReference type="EMBL" id="MDI4644162.1"/>
    </source>
</evidence>
<keyword evidence="2" id="KW-1003">Cell membrane</keyword>
<feature type="transmembrane region" description="Helical" evidence="6">
    <location>
        <begin position="215"/>
        <end position="237"/>
    </location>
</feature>
<dbReference type="EMBL" id="JAGRPV010000001">
    <property type="protein sequence ID" value="MDI4644162.1"/>
    <property type="molecule type" value="Genomic_DNA"/>
</dbReference>